<dbReference type="VEuPathDB" id="ToxoDB:ETH_00033050"/>
<dbReference type="OMA" id="INRMFTL"/>
<evidence type="ECO:0000313" key="1">
    <source>
        <dbReference type="EMBL" id="CDJ43175.1"/>
    </source>
</evidence>
<proteinExistence type="predicted"/>
<dbReference type="PANTHER" id="PTHR12732">
    <property type="entry name" value="UNCHARACTERIZED PROTEASOME COMPONENT REGION PCI-CONTAINING"/>
    <property type="match status" value="1"/>
</dbReference>
<dbReference type="GO" id="GO:0016973">
    <property type="term" value="P:poly(A)+ mRNA export from nucleus"/>
    <property type="evidence" value="ECO:0007669"/>
    <property type="project" value="TreeGrafter"/>
</dbReference>
<dbReference type="AlphaFoldDB" id="U6L5U6"/>
<keyword evidence="2" id="KW-1185">Reference proteome</keyword>
<keyword evidence="1" id="KW-0647">Proteasome</keyword>
<dbReference type="Proteomes" id="UP000030747">
    <property type="component" value="Unassembled WGS sequence"/>
</dbReference>
<reference evidence="1" key="2">
    <citation type="submission" date="2013-10" db="EMBL/GenBank/DDBJ databases">
        <authorList>
            <person name="Aslett M."/>
        </authorList>
    </citation>
    <scope>NUCLEOTIDE SEQUENCE [LARGE SCALE GENOMIC DNA]</scope>
    <source>
        <strain evidence="1">Houghton</strain>
    </source>
</reference>
<dbReference type="GeneID" id="25255676"/>
<protein>
    <submittedName>
        <fullName evidence="1">Proteasome PCI domain-containing protein, putative</fullName>
    </submittedName>
</protein>
<dbReference type="GO" id="GO:0070390">
    <property type="term" value="C:transcription export complex 2"/>
    <property type="evidence" value="ECO:0007669"/>
    <property type="project" value="TreeGrafter"/>
</dbReference>
<dbReference type="GO" id="GO:0000973">
    <property type="term" value="P:post-transcriptional tethering of RNA polymerase II gene DNA at nuclear periphery"/>
    <property type="evidence" value="ECO:0007669"/>
    <property type="project" value="TreeGrafter"/>
</dbReference>
<dbReference type="RefSeq" id="XP_013233925.1">
    <property type="nucleotide sequence ID" value="XM_013378471.1"/>
</dbReference>
<name>U6L5U6_EIMTE</name>
<gene>
    <name evidence="1" type="ORF">ETH_00033050</name>
</gene>
<dbReference type="OrthoDB" id="10252687at2759"/>
<accession>U6L5U6</accession>
<dbReference type="VEuPathDB" id="ToxoDB:ETH2_1211100"/>
<dbReference type="InterPro" id="IPR045114">
    <property type="entry name" value="Csn12-like"/>
</dbReference>
<sequence>MLADTRSAGKLRGGRWPRATNQQTESWVSRMLQAVSERNGEAFSELIRHLDSIIPDEEIANMPETVMTAVVNTKLKEASLPKAADTAFKRLFFSFLKLRQLRCTLRWGDVVRQCISVLDLYVDLYVGAPAASCSWLVPGLAALCTIMSRAAFAADSSSEDSADLLEEAEGAADTDEMQHRYTKQILNAIRPKLGKVRGEEARHGAYVVLLGQSIKRCLQLGNMQMAAGFLKLCDSRQINFSHAPRGPMVNFRYYLGRLYMQQEQFEQSESELVWAFSNCPPTKMRVRRNILECLVAARLRMGKLPSADLLNKYQMPHYLDIIKAMKSGNLSLFDRALEQHESVFIKHGTILCVERLKFIVFRTLMKRMKQWWLESGLASKANIVPIQVFTAAIKWQSDELFDDDEMACISANLIRMGYIKGYISWEHMVIVFSNQEPFPSLKTSRGA</sequence>
<dbReference type="GO" id="GO:0000502">
    <property type="term" value="C:proteasome complex"/>
    <property type="evidence" value="ECO:0007669"/>
    <property type="project" value="UniProtKB-KW"/>
</dbReference>
<dbReference type="Gene3D" id="1.10.10.10">
    <property type="entry name" value="Winged helix-like DNA-binding domain superfamily/Winged helix DNA-binding domain"/>
    <property type="match status" value="1"/>
</dbReference>
<dbReference type="GO" id="GO:0003723">
    <property type="term" value="F:RNA binding"/>
    <property type="evidence" value="ECO:0007669"/>
    <property type="project" value="InterPro"/>
</dbReference>
<dbReference type="EMBL" id="HG675757">
    <property type="protein sequence ID" value="CDJ43175.1"/>
    <property type="molecule type" value="Genomic_DNA"/>
</dbReference>
<dbReference type="GO" id="GO:0006368">
    <property type="term" value="P:transcription elongation by RNA polymerase II"/>
    <property type="evidence" value="ECO:0007669"/>
    <property type="project" value="TreeGrafter"/>
</dbReference>
<organism evidence="1 2">
    <name type="scientific">Eimeria tenella</name>
    <name type="common">Coccidian parasite</name>
    <dbReference type="NCBI Taxonomy" id="5802"/>
    <lineage>
        <taxon>Eukaryota</taxon>
        <taxon>Sar</taxon>
        <taxon>Alveolata</taxon>
        <taxon>Apicomplexa</taxon>
        <taxon>Conoidasida</taxon>
        <taxon>Coccidia</taxon>
        <taxon>Eucoccidiorida</taxon>
        <taxon>Eimeriorina</taxon>
        <taxon>Eimeriidae</taxon>
        <taxon>Eimeria</taxon>
    </lineage>
</organism>
<dbReference type="PANTHER" id="PTHR12732:SF0">
    <property type="entry name" value="PCI DOMAIN-CONTAINING PROTEIN 2"/>
    <property type="match status" value="1"/>
</dbReference>
<dbReference type="InterPro" id="IPR036388">
    <property type="entry name" value="WH-like_DNA-bd_sf"/>
</dbReference>
<dbReference type="SMART" id="SM00753">
    <property type="entry name" value="PAM"/>
    <property type="match status" value="1"/>
</dbReference>
<evidence type="ECO:0000313" key="2">
    <source>
        <dbReference type="Proteomes" id="UP000030747"/>
    </source>
</evidence>
<reference evidence="1" key="1">
    <citation type="submission" date="2013-10" db="EMBL/GenBank/DDBJ databases">
        <title>Genomic analysis of the causative agents of coccidiosis in chickens.</title>
        <authorList>
            <person name="Reid A.J."/>
            <person name="Blake D."/>
            <person name="Billington K."/>
            <person name="Browne H."/>
            <person name="Dunn M."/>
            <person name="Hung S."/>
            <person name="Kawahara F."/>
            <person name="Miranda-Saavedra D."/>
            <person name="Mourier T."/>
            <person name="Nagra H."/>
            <person name="Otto T.D."/>
            <person name="Rawlings N."/>
            <person name="Sanchez A."/>
            <person name="Sanders M."/>
            <person name="Subramaniam C."/>
            <person name="Tay Y."/>
            <person name="Dear P."/>
            <person name="Doerig C."/>
            <person name="Gruber A."/>
            <person name="Parkinson J."/>
            <person name="Shirley M."/>
            <person name="Wan K.L."/>
            <person name="Berriman M."/>
            <person name="Tomley F."/>
            <person name="Pain A."/>
        </authorList>
    </citation>
    <scope>NUCLEOTIDE SEQUENCE [LARGE SCALE GENOMIC DNA]</scope>
    <source>
        <strain evidence="1">Houghton</strain>
    </source>
</reference>
<dbReference type="GO" id="GO:0003690">
    <property type="term" value="F:double-stranded DNA binding"/>
    <property type="evidence" value="ECO:0007669"/>
    <property type="project" value="InterPro"/>
</dbReference>